<feature type="compositionally biased region" description="Basic residues" evidence="7">
    <location>
        <begin position="67"/>
        <end position="78"/>
    </location>
</feature>
<feature type="region of interest" description="Disordered" evidence="7">
    <location>
        <begin position="561"/>
        <end position="630"/>
    </location>
</feature>
<evidence type="ECO:0000256" key="7">
    <source>
        <dbReference type="SAM" id="MobiDB-lite"/>
    </source>
</evidence>
<evidence type="ECO:0000313" key="10">
    <source>
        <dbReference type="Ensembl" id="ENSCATP00000032441.1"/>
    </source>
</evidence>
<dbReference type="SUPFAM" id="SSF54928">
    <property type="entry name" value="RNA-binding domain, RBD"/>
    <property type="match status" value="1"/>
</dbReference>
<dbReference type="InterPro" id="IPR035979">
    <property type="entry name" value="RBD_domain_sf"/>
</dbReference>
<feature type="domain" description="Helicase C-terminal" evidence="9">
    <location>
        <begin position="312"/>
        <end position="450"/>
    </location>
</feature>
<keyword evidence="4" id="KW-0378">Hydrolase</keyword>
<dbReference type="GeneTree" id="ENSGT00940000155901"/>
<organism evidence="10 11">
    <name type="scientific">Cercocebus atys</name>
    <name type="common">Sooty mangabey</name>
    <name type="synonym">Cercocebus torquatus atys</name>
    <dbReference type="NCBI Taxonomy" id="9531"/>
    <lineage>
        <taxon>Eukaryota</taxon>
        <taxon>Metazoa</taxon>
        <taxon>Chordata</taxon>
        <taxon>Craniata</taxon>
        <taxon>Vertebrata</taxon>
        <taxon>Euteleostomi</taxon>
        <taxon>Mammalia</taxon>
        <taxon>Eutheria</taxon>
        <taxon>Euarchontoglires</taxon>
        <taxon>Primates</taxon>
        <taxon>Haplorrhini</taxon>
        <taxon>Catarrhini</taxon>
        <taxon>Cercopithecidae</taxon>
        <taxon>Cercopithecinae</taxon>
        <taxon>Cercocebus</taxon>
    </lineage>
</organism>
<keyword evidence="6" id="KW-0067">ATP-binding</keyword>
<dbReference type="SUPFAM" id="SSF52540">
    <property type="entry name" value="P-loop containing nucleoside triphosphate hydrolases"/>
    <property type="match status" value="1"/>
</dbReference>
<evidence type="ECO:0000256" key="3">
    <source>
        <dbReference type="ARBA" id="ARBA00022741"/>
    </source>
</evidence>
<dbReference type="OMA" id="ERQKCWS"/>
<dbReference type="InterPro" id="IPR014001">
    <property type="entry name" value="Helicase_ATP-bd"/>
</dbReference>
<protein>
    <recommendedName>
        <fullName evidence="2">RNA helicase</fullName>
        <ecNumber evidence="2">3.6.4.13</ecNumber>
    </recommendedName>
</protein>
<keyword evidence="5" id="KW-0347">Helicase</keyword>
<feature type="domain" description="Helicase ATP-binding" evidence="8">
    <location>
        <begin position="181"/>
        <end position="290"/>
    </location>
</feature>
<evidence type="ECO:0000313" key="11">
    <source>
        <dbReference type="Proteomes" id="UP000233060"/>
    </source>
</evidence>
<feature type="compositionally biased region" description="Basic and acidic residues" evidence="7">
    <location>
        <begin position="615"/>
        <end position="624"/>
    </location>
</feature>
<evidence type="ECO:0000256" key="5">
    <source>
        <dbReference type="ARBA" id="ARBA00022806"/>
    </source>
</evidence>
<dbReference type="FunFam" id="3.30.70.2280:FF:000004">
    <property type="entry name" value="DExD-box helicase 21"/>
    <property type="match status" value="1"/>
</dbReference>
<reference evidence="10" key="1">
    <citation type="submission" date="2025-08" db="UniProtKB">
        <authorList>
            <consortium name="Ensembl"/>
        </authorList>
    </citation>
    <scope>IDENTIFICATION</scope>
</reference>
<evidence type="ECO:0000259" key="8">
    <source>
        <dbReference type="PROSITE" id="PS51192"/>
    </source>
</evidence>
<evidence type="ECO:0000256" key="2">
    <source>
        <dbReference type="ARBA" id="ARBA00012552"/>
    </source>
</evidence>
<dbReference type="PROSITE" id="PS51194">
    <property type="entry name" value="HELICASE_CTER"/>
    <property type="match status" value="1"/>
</dbReference>
<evidence type="ECO:0000256" key="6">
    <source>
        <dbReference type="ARBA" id="ARBA00022840"/>
    </source>
</evidence>
<dbReference type="Pfam" id="PF00271">
    <property type="entry name" value="Helicase_C"/>
    <property type="match status" value="1"/>
</dbReference>
<dbReference type="GO" id="GO:0003723">
    <property type="term" value="F:RNA binding"/>
    <property type="evidence" value="ECO:0007669"/>
    <property type="project" value="UniProtKB-KW"/>
</dbReference>
<dbReference type="InterPro" id="IPR012562">
    <property type="entry name" value="GUCT"/>
</dbReference>
<dbReference type="Gene3D" id="3.40.50.300">
    <property type="entry name" value="P-loop containing nucleotide triphosphate hydrolases"/>
    <property type="match status" value="3"/>
</dbReference>
<feature type="compositionally biased region" description="Basic and acidic residues" evidence="7">
    <location>
        <begin position="25"/>
        <end position="57"/>
    </location>
</feature>
<dbReference type="InterPro" id="IPR027417">
    <property type="entry name" value="P-loop_NTPase"/>
</dbReference>
<name>A0A2K5N4S8_CERAT</name>
<evidence type="ECO:0000259" key="9">
    <source>
        <dbReference type="PROSITE" id="PS51194"/>
    </source>
</evidence>
<feature type="region of interest" description="Disordered" evidence="7">
    <location>
        <begin position="1"/>
        <end position="81"/>
    </location>
</feature>
<dbReference type="PROSITE" id="PS51192">
    <property type="entry name" value="HELICASE_ATP_BIND_1"/>
    <property type="match status" value="1"/>
</dbReference>
<dbReference type="GO" id="GO:0005524">
    <property type="term" value="F:ATP binding"/>
    <property type="evidence" value="ECO:0007669"/>
    <property type="project" value="UniProtKB-KW"/>
</dbReference>
<feature type="compositionally biased region" description="Acidic residues" evidence="7">
    <location>
        <begin position="15"/>
        <end position="24"/>
    </location>
</feature>
<dbReference type="InterPro" id="IPR001650">
    <property type="entry name" value="Helicase_C-like"/>
</dbReference>
<dbReference type="AlphaFoldDB" id="A0A2K5N4S8"/>
<comment type="similarity">
    <text evidence="1">Belongs to the DEAD box helicase family. DDX21/DDX50 subfamily.</text>
</comment>
<feature type="compositionally biased region" description="Gly residues" evidence="7">
    <location>
        <begin position="583"/>
        <end position="596"/>
    </location>
</feature>
<dbReference type="Pfam" id="PF00270">
    <property type="entry name" value="DEAD"/>
    <property type="match status" value="1"/>
</dbReference>
<evidence type="ECO:0000256" key="1">
    <source>
        <dbReference type="ARBA" id="ARBA00006517"/>
    </source>
</evidence>
<dbReference type="GO" id="GO:0003724">
    <property type="term" value="F:RNA helicase activity"/>
    <property type="evidence" value="ECO:0007669"/>
    <property type="project" value="UniProtKB-EC"/>
</dbReference>
<keyword evidence="11" id="KW-1185">Reference proteome</keyword>
<dbReference type="Pfam" id="PF08152">
    <property type="entry name" value="GUCT"/>
    <property type="match status" value="1"/>
</dbReference>
<dbReference type="STRING" id="9531.ENSCATP00000032441"/>
<dbReference type="PANTHER" id="PTHR47958">
    <property type="entry name" value="ATP-DEPENDENT RNA HELICASE DBP3"/>
    <property type="match status" value="1"/>
</dbReference>
<proteinExistence type="inferred from homology"/>
<keyword evidence="3" id="KW-0547">Nucleotide-binding</keyword>
<evidence type="ECO:0000256" key="4">
    <source>
        <dbReference type="ARBA" id="ARBA00022801"/>
    </source>
</evidence>
<sequence>MVASNAWETPWGDIMELEIPLEESESQKKERQKCWSDRRKSRHHYDSDEKSKTRENGVTDDLDVPKAKKKKKKKKTKMKEKLNGDTEEGFYRLSDEFSKSHLPSGSIDEYEKKSKRISSLDSSTHKSSDNKLEETLTQGAFSYFCISEETIKFLKGRGVTYLFPIQVKTFMDRNRKDFLFFFFFFFFKQFLKSCSPKVLVLAPTRELANQVAKDFKDKTRKFSMACFYGGTPYQMDQMLDLGFDEQVEYMIHESYKTDSEDNPQTLLFSATCPQWVYKVVDLVGKMTQKAATTVEHLVIQCHWSQRPAVTGDVLQVYSGSEGRAIIFCENKKNVTEMAMNPHIKQNAQCLHGDIAQSQREITLKDFREDSFKVLVATNVAAHSWHIPEVDLVIQHSPPQEVESYIHRSGCTGICICFHQPRERGQLRYVEQKAAITFKRVGVPSTMDLVKSKSMDIIRFLTSVSYAAGPIEEKGVPVDALATTLAHISGASSFEPRSLIRKYRMSPVPGKNAVSRITSMCLLKGNIGVCFDVSTTESERLQAEWHDSNCILSVPGKLPETEEYYDGNNSNPRQRSDWSSGWSGRSGGSGGRSGGWSGRQSRQGNGRRRSGNRNRSTSEGHKWSFDRVFGS</sequence>
<dbReference type="EC" id="3.6.4.13" evidence="2"/>
<dbReference type="Proteomes" id="UP000233060">
    <property type="component" value="Unassembled WGS sequence"/>
</dbReference>
<dbReference type="Ensembl" id="ENSCATT00000056708.1">
    <property type="protein sequence ID" value="ENSCATP00000032441.1"/>
    <property type="gene ID" value="ENSCATG00000039259.1"/>
</dbReference>
<dbReference type="SMART" id="SM00490">
    <property type="entry name" value="HELICc"/>
    <property type="match status" value="1"/>
</dbReference>
<dbReference type="GO" id="GO:0016787">
    <property type="term" value="F:hydrolase activity"/>
    <property type="evidence" value="ECO:0007669"/>
    <property type="project" value="UniProtKB-KW"/>
</dbReference>
<dbReference type="CDD" id="cd18787">
    <property type="entry name" value="SF2_C_DEAD"/>
    <property type="match status" value="1"/>
</dbReference>
<dbReference type="InterPro" id="IPR011545">
    <property type="entry name" value="DEAD/DEAH_box_helicase_dom"/>
</dbReference>
<accession>A0A2K5N4S8</accession>
<dbReference type="Gene3D" id="3.30.70.2280">
    <property type="match status" value="1"/>
</dbReference>
<reference evidence="10" key="2">
    <citation type="submission" date="2025-09" db="UniProtKB">
        <authorList>
            <consortium name="Ensembl"/>
        </authorList>
    </citation>
    <scope>IDENTIFICATION</scope>
</reference>